<accession>A0A1Y5PXG7</accession>
<evidence type="ECO:0000313" key="2">
    <source>
        <dbReference type="EMBL" id="SBV32217.1"/>
    </source>
</evidence>
<evidence type="ECO:0000256" key="1">
    <source>
        <dbReference type="SAM" id="MobiDB-lite"/>
    </source>
</evidence>
<dbReference type="EMBL" id="LT598653">
    <property type="protein sequence ID" value="SBV32217.1"/>
    <property type="molecule type" value="Genomic_DNA"/>
</dbReference>
<feature type="region of interest" description="Disordered" evidence="1">
    <location>
        <begin position="1"/>
        <end position="29"/>
    </location>
</feature>
<gene>
    <name evidence="2" type="ORF">SPPYR_1097</name>
</gene>
<dbReference type="AlphaFoldDB" id="A0A1Y5PXG7"/>
<name>A0A1Y5PXG7_9SPHN</name>
<sequence length="101" mass="11000">MKFPSATSSGRGGCDCLPRPEPAAPESSTDARAPIAFLLRYRDAWFGMEKRVTFEAEDVAAALAMMEREPTGEWAELSSGGEVICRRGREPSGAADYWVVD</sequence>
<organism evidence="2">
    <name type="scientific">uncultured Sphingopyxis sp</name>
    <dbReference type="NCBI Taxonomy" id="310581"/>
    <lineage>
        <taxon>Bacteria</taxon>
        <taxon>Pseudomonadati</taxon>
        <taxon>Pseudomonadota</taxon>
        <taxon>Alphaproteobacteria</taxon>
        <taxon>Sphingomonadales</taxon>
        <taxon>Sphingomonadaceae</taxon>
        <taxon>Sphingopyxis</taxon>
        <taxon>environmental samples</taxon>
    </lineage>
</organism>
<dbReference type="RefSeq" id="WP_295324825.1">
    <property type="nucleotide sequence ID" value="NZ_LT598653.1"/>
</dbReference>
<dbReference type="KEGG" id="sphu:SPPYR_1097"/>
<protein>
    <submittedName>
        <fullName evidence="2">Uncharacterized protein</fullName>
    </submittedName>
</protein>
<reference evidence="2" key="1">
    <citation type="submission" date="2016-03" db="EMBL/GenBank/DDBJ databases">
        <authorList>
            <person name="Ploux O."/>
        </authorList>
    </citation>
    <scope>NUCLEOTIDE SEQUENCE</scope>
    <source>
        <strain evidence="2">UC10</strain>
    </source>
</reference>
<proteinExistence type="predicted"/>